<feature type="chain" id="PRO_5023047171" description="Putative beta-lactamase-inhibitor-like PepSY-like domain-containing protein" evidence="1">
    <location>
        <begin position="21"/>
        <end position="141"/>
    </location>
</feature>
<protein>
    <recommendedName>
        <fullName evidence="2">Putative beta-lactamase-inhibitor-like PepSY-like domain-containing protein</fullName>
    </recommendedName>
</protein>
<evidence type="ECO:0000313" key="3">
    <source>
        <dbReference type="EMBL" id="TXJ20597.1"/>
    </source>
</evidence>
<dbReference type="Proteomes" id="UP000324638">
    <property type="component" value="Unassembled WGS sequence"/>
</dbReference>
<dbReference type="Pfam" id="PF11396">
    <property type="entry name" value="PepSY_like"/>
    <property type="match status" value="1"/>
</dbReference>
<dbReference type="InterPro" id="IPR021533">
    <property type="entry name" value="PepSY-like"/>
</dbReference>
<sequence>MMRKTLALLITLSFASIMFADMVVPISQLPKSAQNFIQKTFPGAQIFKVERDDGKFEVKLNNGVDMKFLPNGEWVNIDSDYTPIPITVLPQAVQNTVKQTYPQAFITDIEKEFGNYKIKLNNMMELFVSSSGQFIGQKMDD</sequence>
<proteinExistence type="predicted"/>
<reference evidence="3 4" key="1">
    <citation type="journal article" date="1992" name="Lakartidningen">
        <title>[Penicillin V and not amoxicillin is the first choice preparation in acute otitis].</title>
        <authorList>
            <person name="Kamme C."/>
            <person name="Lundgren K."/>
            <person name="Prellner K."/>
        </authorList>
    </citation>
    <scope>NUCLEOTIDE SEQUENCE [LARGE SCALE GENOMIC DNA]</scope>
    <source>
        <strain evidence="3 4">513A</strain>
    </source>
</reference>
<dbReference type="AlphaFoldDB" id="A0A5C8D524"/>
<dbReference type="SUPFAM" id="SSF160574">
    <property type="entry name" value="BT0923-like"/>
    <property type="match status" value="1"/>
</dbReference>
<feature type="signal peptide" evidence="1">
    <location>
        <begin position="1"/>
        <end position="20"/>
    </location>
</feature>
<comment type="caution">
    <text evidence="3">The sequence shown here is derived from an EMBL/GenBank/DDBJ whole genome shotgun (WGS) entry which is preliminary data.</text>
</comment>
<dbReference type="Gene3D" id="3.40.1420.30">
    <property type="match status" value="1"/>
</dbReference>
<evidence type="ECO:0000259" key="2">
    <source>
        <dbReference type="Pfam" id="PF11396"/>
    </source>
</evidence>
<evidence type="ECO:0000313" key="4">
    <source>
        <dbReference type="Proteomes" id="UP000324638"/>
    </source>
</evidence>
<dbReference type="EMBL" id="SAXU01000001">
    <property type="protein sequence ID" value="TXJ20597.1"/>
    <property type="molecule type" value="Genomic_DNA"/>
</dbReference>
<feature type="domain" description="Putative beta-lactamase-inhibitor-like PepSY-like" evidence="2">
    <location>
        <begin position="66"/>
        <end position="135"/>
    </location>
</feature>
<organism evidence="3 4">
    <name type="scientific">Brachyspira aalborgi</name>
    <dbReference type="NCBI Taxonomy" id="29522"/>
    <lineage>
        <taxon>Bacteria</taxon>
        <taxon>Pseudomonadati</taxon>
        <taxon>Spirochaetota</taxon>
        <taxon>Spirochaetia</taxon>
        <taxon>Brachyspirales</taxon>
        <taxon>Brachyspiraceae</taxon>
        <taxon>Brachyspira</taxon>
    </lineage>
</organism>
<keyword evidence="1" id="KW-0732">Signal</keyword>
<accession>A0A5C8D524</accession>
<gene>
    <name evidence="3" type="ORF">EPJ79_05500</name>
</gene>
<evidence type="ECO:0000256" key="1">
    <source>
        <dbReference type="SAM" id="SignalP"/>
    </source>
</evidence>
<name>A0A5C8D524_9SPIR</name>